<name>A0A1M3TYY6_ASPLC</name>
<protein>
    <submittedName>
        <fullName evidence="3">Uncharacterized protein</fullName>
    </submittedName>
</protein>
<feature type="signal peptide" evidence="2">
    <location>
        <begin position="1"/>
        <end position="22"/>
    </location>
</feature>
<proteinExistence type="predicted"/>
<keyword evidence="2" id="KW-0732">Signal</keyword>
<evidence type="ECO:0000313" key="3">
    <source>
        <dbReference type="EMBL" id="OJZ91931.1"/>
    </source>
</evidence>
<gene>
    <name evidence="3" type="ORF">ASPFODRAFT_55591</name>
</gene>
<sequence length="188" mass="20391">MVGMWIARCGVLLNKLVSLCNGDNGQLRQGRKRAELKTLSEQNGRAAAENEEVGVNGEAGDDADSTNRAGTLGSTGGWLWITLTIPGNGVSLIQEMSHEYWASTVMPHSASAEQGQGGRLISNSRSRLYYPSQTRLNDPLTNIATDMVSNSSETGRPWRSDGNDGFSQDEDQDISQLDDAGKWGRRAF</sequence>
<dbReference type="EMBL" id="KV878236">
    <property type="protein sequence ID" value="OJZ91931.1"/>
    <property type="molecule type" value="Genomic_DNA"/>
</dbReference>
<dbReference type="AlphaFoldDB" id="A0A1M3TYY6"/>
<organism evidence="3 4">
    <name type="scientific">Aspergillus luchuensis (strain CBS 106.47)</name>
    <dbReference type="NCBI Taxonomy" id="1137211"/>
    <lineage>
        <taxon>Eukaryota</taxon>
        <taxon>Fungi</taxon>
        <taxon>Dikarya</taxon>
        <taxon>Ascomycota</taxon>
        <taxon>Pezizomycotina</taxon>
        <taxon>Eurotiomycetes</taxon>
        <taxon>Eurotiomycetidae</taxon>
        <taxon>Eurotiales</taxon>
        <taxon>Aspergillaceae</taxon>
        <taxon>Aspergillus</taxon>
        <taxon>Aspergillus subgen. Circumdati</taxon>
    </lineage>
</organism>
<dbReference type="Proteomes" id="UP000184063">
    <property type="component" value="Unassembled WGS sequence"/>
</dbReference>
<feature type="region of interest" description="Disordered" evidence="1">
    <location>
        <begin position="38"/>
        <end position="68"/>
    </location>
</feature>
<feature type="region of interest" description="Disordered" evidence="1">
    <location>
        <begin position="147"/>
        <end position="188"/>
    </location>
</feature>
<feature type="chain" id="PRO_5012973967" evidence="2">
    <location>
        <begin position="23"/>
        <end position="188"/>
    </location>
</feature>
<accession>A0A1M3TYY6</accession>
<evidence type="ECO:0000313" key="4">
    <source>
        <dbReference type="Proteomes" id="UP000184063"/>
    </source>
</evidence>
<evidence type="ECO:0000256" key="2">
    <source>
        <dbReference type="SAM" id="SignalP"/>
    </source>
</evidence>
<evidence type="ECO:0000256" key="1">
    <source>
        <dbReference type="SAM" id="MobiDB-lite"/>
    </source>
</evidence>
<reference evidence="4" key="1">
    <citation type="journal article" date="2017" name="Genome Biol.">
        <title>Comparative genomics reveals high biological diversity and specific adaptations in the industrially and medically important fungal genus Aspergillus.</title>
        <authorList>
            <person name="de Vries R.P."/>
            <person name="Riley R."/>
            <person name="Wiebenga A."/>
            <person name="Aguilar-Osorio G."/>
            <person name="Amillis S."/>
            <person name="Uchima C.A."/>
            <person name="Anderluh G."/>
            <person name="Asadollahi M."/>
            <person name="Askin M."/>
            <person name="Barry K."/>
            <person name="Battaglia E."/>
            <person name="Bayram O."/>
            <person name="Benocci T."/>
            <person name="Braus-Stromeyer S.A."/>
            <person name="Caldana C."/>
            <person name="Canovas D."/>
            <person name="Cerqueira G.C."/>
            <person name="Chen F."/>
            <person name="Chen W."/>
            <person name="Choi C."/>
            <person name="Clum A."/>
            <person name="Dos Santos R.A."/>
            <person name="Damasio A.R."/>
            <person name="Diallinas G."/>
            <person name="Emri T."/>
            <person name="Fekete E."/>
            <person name="Flipphi M."/>
            <person name="Freyberg S."/>
            <person name="Gallo A."/>
            <person name="Gournas C."/>
            <person name="Habgood R."/>
            <person name="Hainaut M."/>
            <person name="Harispe M.L."/>
            <person name="Henrissat B."/>
            <person name="Hilden K.S."/>
            <person name="Hope R."/>
            <person name="Hossain A."/>
            <person name="Karabika E."/>
            <person name="Karaffa L."/>
            <person name="Karanyi Z."/>
            <person name="Krasevec N."/>
            <person name="Kuo A."/>
            <person name="Kusch H."/>
            <person name="LaButti K."/>
            <person name="Lagendijk E.L."/>
            <person name="Lapidus A."/>
            <person name="Levasseur A."/>
            <person name="Lindquist E."/>
            <person name="Lipzen A."/>
            <person name="Logrieco A.F."/>
            <person name="MacCabe A."/>
            <person name="Maekelae M.R."/>
            <person name="Malavazi I."/>
            <person name="Melin P."/>
            <person name="Meyer V."/>
            <person name="Mielnichuk N."/>
            <person name="Miskei M."/>
            <person name="Molnar A.P."/>
            <person name="Mule G."/>
            <person name="Ngan C.Y."/>
            <person name="Orejas M."/>
            <person name="Orosz E."/>
            <person name="Ouedraogo J.P."/>
            <person name="Overkamp K.M."/>
            <person name="Park H.-S."/>
            <person name="Perrone G."/>
            <person name="Piumi F."/>
            <person name="Punt P.J."/>
            <person name="Ram A.F."/>
            <person name="Ramon A."/>
            <person name="Rauscher S."/>
            <person name="Record E."/>
            <person name="Riano-Pachon D.M."/>
            <person name="Robert V."/>
            <person name="Roehrig J."/>
            <person name="Ruller R."/>
            <person name="Salamov A."/>
            <person name="Salih N.S."/>
            <person name="Samson R.A."/>
            <person name="Sandor E."/>
            <person name="Sanguinetti M."/>
            <person name="Schuetze T."/>
            <person name="Sepcic K."/>
            <person name="Shelest E."/>
            <person name="Sherlock G."/>
            <person name="Sophianopoulou V."/>
            <person name="Squina F.M."/>
            <person name="Sun H."/>
            <person name="Susca A."/>
            <person name="Todd R.B."/>
            <person name="Tsang A."/>
            <person name="Unkles S.E."/>
            <person name="van de Wiele N."/>
            <person name="van Rossen-Uffink D."/>
            <person name="Oliveira J.V."/>
            <person name="Vesth T.C."/>
            <person name="Visser J."/>
            <person name="Yu J.-H."/>
            <person name="Zhou M."/>
            <person name="Andersen M.R."/>
            <person name="Archer D.B."/>
            <person name="Baker S.E."/>
            <person name="Benoit I."/>
            <person name="Brakhage A.A."/>
            <person name="Braus G.H."/>
            <person name="Fischer R."/>
            <person name="Frisvad J.C."/>
            <person name="Goldman G.H."/>
            <person name="Houbraken J."/>
            <person name="Oakley B."/>
            <person name="Pocsi I."/>
            <person name="Scazzocchio C."/>
            <person name="Seiboth B."/>
            <person name="vanKuyk P.A."/>
            <person name="Wortman J."/>
            <person name="Dyer P.S."/>
            <person name="Grigoriev I.V."/>
        </authorList>
    </citation>
    <scope>NUCLEOTIDE SEQUENCE [LARGE SCALE GENOMIC DNA]</scope>
    <source>
        <strain evidence="4">CBS 106.47</strain>
    </source>
</reference>
<dbReference type="VEuPathDB" id="FungiDB:ASPFODRAFT_55591"/>
<feature type="compositionally biased region" description="Low complexity" evidence="1">
    <location>
        <begin position="43"/>
        <end position="58"/>
    </location>
</feature>